<comment type="caution">
    <text evidence="1">The sequence shown here is derived from an EMBL/GenBank/DDBJ whole genome shotgun (WGS) entry which is preliminary data.</text>
</comment>
<protein>
    <submittedName>
        <fullName evidence="1">Uncharacterized protein</fullName>
    </submittedName>
</protein>
<sequence>MMRIEEFKNFTELGVIKALKYHTIAGHTSLMRFHSVLQSARFSSVDEDNNEQVANPILKMSWAMLLGIGPALRVVDVNSLLFNNEKMKLICVFFNYTNLVGVGYVRARPEPNIPLRANLGVLQAAFALEVDAIGALDLVEVKAVGALDLVKVEAVRALNLVDVEAVGALDLVEVEAVGALNLVEVETVGAHDLVEVKAVGALYLVEVREVGSSASSSSLED</sequence>
<gene>
    <name evidence="1" type="ORF">Tci_529218</name>
</gene>
<organism evidence="1">
    <name type="scientific">Tanacetum cinerariifolium</name>
    <name type="common">Dalmatian daisy</name>
    <name type="synonym">Chrysanthemum cinerariifolium</name>
    <dbReference type="NCBI Taxonomy" id="118510"/>
    <lineage>
        <taxon>Eukaryota</taxon>
        <taxon>Viridiplantae</taxon>
        <taxon>Streptophyta</taxon>
        <taxon>Embryophyta</taxon>
        <taxon>Tracheophyta</taxon>
        <taxon>Spermatophyta</taxon>
        <taxon>Magnoliopsida</taxon>
        <taxon>eudicotyledons</taxon>
        <taxon>Gunneridae</taxon>
        <taxon>Pentapetalae</taxon>
        <taxon>asterids</taxon>
        <taxon>campanulids</taxon>
        <taxon>Asterales</taxon>
        <taxon>Asteraceae</taxon>
        <taxon>Asteroideae</taxon>
        <taxon>Anthemideae</taxon>
        <taxon>Anthemidinae</taxon>
        <taxon>Tanacetum</taxon>
    </lineage>
</organism>
<evidence type="ECO:0000313" key="1">
    <source>
        <dbReference type="EMBL" id="GEZ57245.1"/>
    </source>
</evidence>
<reference evidence="1" key="1">
    <citation type="journal article" date="2019" name="Sci. Rep.">
        <title>Draft genome of Tanacetum cinerariifolium, the natural source of mosquito coil.</title>
        <authorList>
            <person name="Yamashiro T."/>
            <person name="Shiraishi A."/>
            <person name="Satake H."/>
            <person name="Nakayama K."/>
        </authorList>
    </citation>
    <scope>NUCLEOTIDE SEQUENCE</scope>
</reference>
<dbReference type="AlphaFoldDB" id="A0A699IIJ6"/>
<proteinExistence type="predicted"/>
<accession>A0A699IIJ6</accession>
<dbReference type="EMBL" id="BKCJ010295402">
    <property type="protein sequence ID" value="GEZ57245.1"/>
    <property type="molecule type" value="Genomic_DNA"/>
</dbReference>
<name>A0A699IIJ6_TANCI</name>
<feature type="non-terminal residue" evidence="1">
    <location>
        <position position="1"/>
    </location>
</feature>